<dbReference type="EMBL" id="JBHTHQ010000025">
    <property type="protein sequence ID" value="MFD0705609.1"/>
    <property type="molecule type" value="Genomic_DNA"/>
</dbReference>
<dbReference type="RefSeq" id="WP_377939359.1">
    <property type="nucleotide sequence ID" value="NZ_JBHTHQ010000025.1"/>
</dbReference>
<evidence type="ECO:0000313" key="1">
    <source>
        <dbReference type="EMBL" id="MFD0705609.1"/>
    </source>
</evidence>
<reference evidence="2" key="1">
    <citation type="journal article" date="2019" name="Int. J. Syst. Evol. Microbiol.">
        <title>The Global Catalogue of Microorganisms (GCM) 10K type strain sequencing project: providing services to taxonomists for standard genome sequencing and annotation.</title>
        <authorList>
            <consortium name="The Broad Institute Genomics Platform"/>
            <consortium name="The Broad Institute Genome Sequencing Center for Infectious Disease"/>
            <person name="Wu L."/>
            <person name="Ma J."/>
        </authorList>
    </citation>
    <scope>NUCLEOTIDE SEQUENCE [LARGE SCALE GENOMIC DNA]</scope>
    <source>
        <strain evidence="2">CCM 8604</strain>
    </source>
</reference>
<keyword evidence="2" id="KW-1185">Reference proteome</keyword>
<dbReference type="Proteomes" id="UP001597036">
    <property type="component" value="Unassembled WGS sequence"/>
</dbReference>
<evidence type="ECO:0000313" key="2">
    <source>
        <dbReference type="Proteomes" id="UP001597036"/>
    </source>
</evidence>
<protein>
    <submittedName>
        <fullName evidence="1">Uncharacterized protein</fullName>
    </submittedName>
</protein>
<proteinExistence type="predicted"/>
<organism evidence="1 2">
    <name type="scientific">Alloscardovia venturai</name>
    <dbReference type="NCBI Taxonomy" id="1769421"/>
    <lineage>
        <taxon>Bacteria</taxon>
        <taxon>Bacillati</taxon>
        <taxon>Actinomycetota</taxon>
        <taxon>Actinomycetes</taxon>
        <taxon>Bifidobacteriales</taxon>
        <taxon>Bifidobacteriaceae</taxon>
        <taxon>Alloscardovia</taxon>
    </lineage>
</organism>
<accession>A0ABW2Y5Y0</accession>
<comment type="caution">
    <text evidence="1">The sequence shown here is derived from an EMBL/GenBank/DDBJ whole genome shotgun (WGS) entry which is preliminary data.</text>
</comment>
<name>A0ABW2Y5Y0_9BIFI</name>
<gene>
    <name evidence="1" type="ORF">ACFQY8_07625</name>
</gene>
<sequence>MESLFEEEMRQHIMEEKLSNDVEEWNAYTRIKRIMSVCEKINVTAQVRPWAYSTGETVNSLVSVVQQRMWDKWKPCWDITDTDPSEGNVYAWSTRLVSFTLQEFRRNILSGGVTCAPTALEHGVEQYPETEPTFMQTLVMDGRDLQSAETNREKIVTMLVAAAGGFAHPNILEHATHCVVLMEKTYAKKYSAKEWDSLTRMIVSIRPNIMLNNLFKKAYLSVFTHDNKTRQIDNLGEVHNYYARVRASHRH</sequence>